<evidence type="ECO:0000256" key="10">
    <source>
        <dbReference type="SAM" id="Phobius"/>
    </source>
</evidence>
<dbReference type="InterPro" id="IPR002528">
    <property type="entry name" value="MATE_fam"/>
</dbReference>
<comment type="similarity">
    <text evidence="2">Belongs to the multi antimicrobial extrusion (MATE) (TC 2.A.66.1) family. MepA subfamily.</text>
</comment>
<dbReference type="PANTHER" id="PTHR43823:SF3">
    <property type="entry name" value="MULTIDRUG EXPORT PROTEIN MEPA"/>
    <property type="match status" value="1"/>
</dbReference>
<dbReference type="GO" id="GO:0015297">
    <property type="term" value="F:antiporter activity"/>
    <property type="evidence" value="ECO:0007669"/>
    <property type="project" value="InterPro"/>
</dbReference>
<protein>
    <recommendedName>
        <fullName evidence="3">Multidrug export protein MepA</fullName>
    </recommendedName>
</protein>
<dbReference type="InterPro" id="IPR051327">
    <property type="entry name" value="MATE_MepA_subfamily"/>
</dbReference>
<name>A0A395W9Y3_9FIRM</name>
<accession>A0A395W9Y3</accession>
<evidence type="ECO:0000313" key="11">
    <source>
        <dbReference type="EMBL" id="RGU93139.1"/>
    </source>
</evidence>
<dbReference type="AlphaFoldDB" id="A0A395W9Y3"/>
<dbReference type="PANTHER" id="PTHR43823">
    <property type="entry name" value="SPORULATION PROTEIN YKVU"/>
    <property type="match status" value="1"/>
</dbReference>
<dbReference type="PIRSF" id="PIRSF006603">
    <property type="entry name" value="DinF"/>
    <property type="match status" value="1"/>
</dbReference>
<dbReference type="NCBIfam" id="TIGR00797">
    <property type="entry name" value="matE"/>
    <property type="match status" value="1"/>
</dbReference>
<evidence type="ECO:0000256" key="7">
    <source>
        <dbReference type="ARBA" id="ARBA00022989"/>
    </source>
</evidence>
<gene>
    <name evidence="11" type="ORF">DWW32_03885</name>
</gene>
<dbReference type="CDD" id="cd13143">
    <property type="entry name" value="MATE_MepA_like"/>
    <property type="match status" value="1"/>
</dbReference>
<evidence type="ECO:0000256" key="2">
    <source>
        <dbReference type="ARBA" id="ARBA00008417"/>
    </source>
</evidence>
<keyword evidence="6 10" id="KW-0812">Transmembrane</keyword>
<feature type="transmembrane region" description="Helical" evidence="10">
    <location>
        <begin position="117"/>
        <end position="134"/>
    </location>
</feature>
<dbReference type="Pfam" id="PF01554">
    <property type="entry name" value="MatE"/>
    <property type="match status" value="2"/>
</dbReference>
<feature type="transmembrane region" description="Helical" evidence="10">
    <location>
        <begin position="75"/>
        <end position="97"/>
    </location>
</feature>
<evidence type="ECO:0000256" key="5">
    <source>
        <dbReference type="ARBA" id="ARBA00022475"/>
    </source>
</evidence>
<keyword evidence="7 10" id="KW-1133">Transmembrane helix</keyword>
<evidence type="ECO:0000313" key="12">
    <source>
        <dbReference type="Proteomes" id="UP000265489"/>
    </source>
</evidence>
<dbReference type="GO" id="GO:0046677">
    <property type="term" value="P:response to antibiotic"/>
    <property type="evidence" value="ECO:0007669"/>
    <property type="project" value="UniProtKB-KW"/>
</dbReference>
<evidence type="ECO:0000256" key="3">
    <source>
        <dbReference type="ARBA" id="ARBA00022106"/>
    </source>
</evidence>
<feature type="transmembrane region" description="Helical" evidence="10">
    <location>
        <begin position="34"/>
        <end position="54"/>
    </location>
</feature>
<comment type="subcellular location">
    <subcellularLocation>
        <location evidence="1">Cell membrane</location>
        <topology evidence="1">Multi-pass membrane protein</topology>
    </subcellularLocation>
</comment>
<dbReference type="InterPro" id="IPR048279">
    <property type="entry name" value="MdtK-like"/>
</dbReference>
<evidence type="ECO:0000256" key="1">
    <source>
        <dbReference type="ARBA" id="ARBA00004651"/>
    </source>
</evidence>
<evidence type="ECO:0000256" key="9">
    <source>
        <dbReference type="ARBA" id="ARBA00023251"/>
    </source>
</evidence>
<dbReference type="InterPro" id="IPR045070">
    <property type="entry name" value="MATE_MepA-like"/>
</dbReference>
<evidence type="ECO:0000256" key="8">
    <source>
        <dbReference type="ARBA" id="ARBA00023136"/>
    </source>
</evidence>
<keyword evidence="4" id="KW-0813">Transport</keyword>
<feature type="transmembrane region" description="Helical" evidence="10">
    <location>
        <begin position="176"/>
        <end position="196"/>
    </location>
</feature>
<organism evidence="11 12">
    <name type="scientific">Holdemanella biformis</name>
    <dbReference type="NCBI Taxonomy" id="1735"/>
    <lineage>
        <taxon>Bacteria</taxon>
        <taxon>Bacillati</taxon>
        <taxon>Bacillota</taxon>
        <taxon>Erysipelotrichia</taxon>
        <taxon>Erysipelotrichales</taxon>
        <taxon>Erysipelotrichaceae</taxon>
        <taxon>Holdemanella</taxon>
    </lineage>
</organism>
<feature type="transmembrane region" description="Helical" evidence="10">
    <location>
        <begin position="260"/>
        <end position="281"/>
    </location>
</feature>
<feature type="transmembrane region" description="Helical" evidence="10">
    <location>
        <begin position="146"/>
        <end position="170"/>
    </location>
</feature>
<keyword evidence="8 10" id="KW-0472">Membrane</keyword>
<reference evidence="11 12" key="1">
    <citation type="submission" date="2018-08" db="EMBL/GenBank/DDBJ databases">
        <title>A genome reference for cultivated species of the human gut microbiota.</title>
        <authorList>
            <person name="Zou Y."/>
            <person name="Xue W."/>
            <person name="Luo G."/>
        </authorList>
    </citation>
    <scope>NUCLEOTIDE SEQUENCE [LARGE SCALE GENOMIC DNA]</scope>
    <source>
        <strain evidence="11 12">AF15-20</strain>
    </source>
</reference>
<dbReference type="GO" id="GO:0042910">
    <property type="term" value="F:xenobiotic transmembrane transporter activity"/>
    <property type="evidence" value="ECO:0007669"/>
    <property type="project" value="InterPro"/>
</dbReference>
<dbReference type="EMBL" id="QRYQ01000004">
    <property type="protein sequence ID" value="RGU93139.1"/>
    <property type="molecule type" value="Genomic_DNA"/>
</dbReference>
<sequence>MALPVVFSMVISLVYNMADTYFVAKTMNTNLVAGVSLCAPIFTFMIALGDIFGIGGSSVISRLFGQQMNKEAKNVSGFCFYASILCGIVVTIFMFILKDPILNFLGVNKETWLYANQYYNIIVLGSTFIILSLTPSNLIRTEGLATLSMVGTVLGSILNIILDPIFIFSFHMGAQGAALASVIGYILSDFLLIYFTKTKANRLSVSFKDCHIERKKFLDIFTIGIPASITNLMSSIGVALTNRYLVVFGNENVAAMGIALKVNMILLLIMVGFAFGAQPLLGFNYGAKNTERLRAFIKFDIFIEVTFALITAVILSVFAPYIIQSFMNDAHIIQTGSLMLRLLVLSSPCVGIILVFTTLFQSEGKALPALILSISRQGVIYAICIVILSKLFTFHGILISQATADVVTAIIAILIYSKQKTITR</sequence>
<dbReference type="GO" id="GO:0005886">
    <property type="term" value="C:plasma membrane"/>
    <property type="evidence" value="ECO:0007669"/>
    <property type="project" value="UniProtKB-SubCell"/>
</dbReference>
<feature type="transmembrane region" description="Helical" evidence="10">
    <location>
        <begin position="338"/>
        <end position="360"/>
    </location>
</feature>
<dbReference type="Proteomes" id="UP000265489">
    <property type="component" value="Unassembled WGS sequence"/>
</dbReference>
<comment type="caution">
    <text evidence="11">The sequence shown here is derived from an EMBL/GenBank/DDBJ whole genome shotgun (WGS) entry which is preliminary data.</text>
</comment>
<keyword evidence="5" id="KW-1003">Cell membrane</keyword>
<feature type="transmembrane region" description="Helical" evidence="10">
    <location>
        <begin position="301"/>
        <end position="323"/>
    </location>
</feature>
<feature type="transmembrane region" description="Helical" evidence="10">
    <location>
        <begin position="217"/>
        <end position="240"/>
    </location>
</feature>
<keyword evidence="9" id="KW-0046">Antibiotic resistance</keyword>
<proteinExistence type="inferred from homology"/>
<feature type="transmembrane region" description="Helical" evidence="10">
    <location>
        <begin position="394"/>
        <end position="416"/>
    </location>
</feature>
<evidence type="ECO:0000256" key="6">
    <source>
        <dbReference type="ARBA" id="ARBA00022692"/>
    </source>
</evidence>
<feature type="transmembrane region" description="Helical" evidence="10">
    <location>
        <begin position="367"/>
        <end position="388"/>
    </location>
</feature>
<evidence type="ECO:0000256" key="4">
    <source>
        <dbReference type="ARBA" id="ARBA00022448"/>
    </source>
</evidence>